<dbReference type="RefSeq" id="WP_042504161.1">
    <property type="nucleotide sequence ID" value="NZ_BBNQ01000005.1"/>
</dbReference>
<keyword evidence="4" id="KW-1185">Reference proteome</keyword>
<dbReference type="Pfam" id="PF13489">
    <property type="entry name" value="Methyltransf_23"/>
    <property type="match status" value="1"/>
</dbReference>
<dbReference type="InterPro" id="IPR029063">
    <property type="entry name" value="SAM-dependent_MTases_sf"/>
</dbReference>
<evidence type="ECO:0000313" key="2">
    <source>
        <dbReference type="EMBL" id="TDY62424.1"/>
    </source>
</evidence>
<dbReference type="Proteomes" id="UP000029644">
    <property type="component" value="Unassembled WGS sequence"/>
</dbReference>
<dbReference type="OrthoDB" id="2370471at2"/>
<dbReference type="PANTHER" id="PTHR43861:SF6">
    <property type="entry name" value="METHYLTRANSFERASE TYPE 11"/>
    <property type="match status" value="1"/>
</dbReference>
<evidence type="ECO:0000313" key="3">
    <source>
        <dbReference type="Proteomes" id="UP000029644"/>
    </source>
</evidence>
<dbReference type="Proteomes" id="UP000294824">
    <property type="component" value="Unassembled WGS sequence"/>
</dbReference>
<comment type="caution">
    <text evidence="1">The sequence shown here is derived from an EMBL/GenBank/DDBJ whole genome shotgun (WGS) entry which is preliminary data.</text>
</comment>
<dbReference type="CDD" id="cd02440">
    <property type="entry name" value="AdoMet_MTases"/>
    <property type="match status" value="1"/>
</dbReference>
<keyword evidence="1" id="KW-0489">Methyltransferase</keyword>
<accession>A0A4R8MAV2</accession>
<dbReference type="PANTHER" id="PTHR43861">
    <property type="entry name" value="TRANS-ACONITATE 2-METHYLTRANSFERASE-RELATED"/>
    <property type="match status" value="1"/>
</dbReference>
<reference evidence="2 4" key="2">
    <citation type="submission" date="2019-03" db="EMBL/GenBank/DDBJ databases">
        <title>Genomic Encyclopedia of Type Strains, Phase III (KMG-III): the genomes of soil and plant-associated and newly described type strains.</title>
        <authorList>
            <person name="Whitman W."/>
        </authorList>
    </citation>
    <scope>NUCLEOTIDE SEQUENCE [LARGE SCALE GENOMIC DNA]</scope>
    <source>
        <strain evidence="2 4">CECT 8301</strain>
    </source>
</reference>
<keyword evidence="1" id="KW-0808">Transferase</keyword>
<dbReference type="Gene3D" id="3.40.50.150">
    <property type="entry name" value="Vaccinia Virus protein VP39"/>
    <property type="match status" value="1"/>
</dbReference>
<evidence type="ECO:0000313" key="1">
    <source>
        <dbReference type="EMBL" id="GAL62307.1"/>
    </source>
</evidence>
<dbReference type="EMBL" id="SORL01000008">
    <property type="protein sequence ID" value="TDY62424.1"/>
    <property type="molecule type" value="Genomic_DNA"/>
</dbReference>
<dbReference type="GO" id="GO:0032259">
    <property type="term" value="P:methylation"/>
    <property type="evidence" value="ECO:0007669"/>
    <property type="project" value="UniProtKB-KW"/>
</dbReference>
<reference evidence="1 3" key="1">
    <citation type="journal article" date="2014" name="Genome Announc.">
        <title>Draft Genome Sequences of Marine Flavobacterium Algibacter lectus Strains SS8 and NR4.</title>
        <authorList>
            <person name="Takatani N."/>
            <person name="Nakanishi M."/>
            <person name="Meirelles P."/>
            <person name="Mino S."/>
            <person name="Suda W."/>
            <person name="Oshima K."/>
            <person name="Hattori M."/>
            <person name="Ohkuma M."/>
            <person name="Hosokawa M."/>
            <person name="Miyashita K."/>
            <person name="Thompson F.L."/>
            <person name="Niwa A."/>
            <person name="Sawabe T."/>
            <person name="Sawabe T."/>
        </authorList>
    </citation>
    <scope>NUCLEOTIDE SEQUENCE [LARGE SCALE GENOMIC DNA]</scope>
    <source>
        <strain evidence="1 3">JCM 19300</strain>
    </source>
</reference>
<accession>A0A090W456</accession>
<name>A0A090W456_9FLAO</name>
<evidence type="ECO:0000313" key="4">
    <source>
        <dbReference type="Proteomes" id="UP000294824"/>
    </source>
</evidence>
<dbReference type="GO" id="GO:0008168">
    <property type="term" value="F:methyltransferase activity"/>
    <property type="evidence" value="ECO:0007669"/>
    <property type="project" value="UniProtKB-KW"/>
</dbReference>
<organism evidence="1 3">
    <name type="scientific">Algibacter lectus</name>
    <dbReference type="NCBI Taxonomy" id="221126"/>
    <lineage>
        <taxon>Bacteria</taxon>
        <taxon>Pseudomonadati</taxon>
        <taxon>Bacteroidota</taxon>
        <taxon>Flavobacteriia</taxon>
        <taxon>Flavobacteriales</taxon>
        <taxon>Flavobacteriaceae</taxon>
        <taxon>Algibacter</taxon>
    </lineage>
</organism>
<proteinExistence type="predicted"/>
<dbReference type="EMBL" id="BBNQ01000005">
    <property type="protein sequence ID" value="GAL62307.1"/>
    <property type="molecule type" value="Genomic_DNA"/>
</dbReference>
<protein>
    <submittedName>
        <fullName evidence="2">Methyltransferase family protein</fullName>
    </submittedName>
    <submittedName>
        <fullName evidence="1">SAM-dependent methyltransferases</fullName>
    </submittedName>
</protein>
<sequence length="286" mass="32923">MVKNQSTNKYLKVKDYSVSGEEFELIENQEYGFLETTPQPTLDKLPGYYQSEDYISHTDSKRNAFEKVYHLVRSISLKKKLKLINSFSSEAKQLLDVGCGTGDFLQTAQQNGWLVSGIEPNEEARGIANSKTNKSVFDTEQLQKFESKQFDVITLWHVLEHLPNLEDHIKTFKTLLKDNGTLLIAVPNYKSFDAKHYKEFWAAFDVPRHLWHFNQVSISNLVSKQNMSVVKTKPMLFDAFYVSMLSEKYKTGKMNPVKGFWYGLRSNLKSISSKEASSLIYIIKNS</sequence>
<dbReference type="AlphaFoldDB" id="A0A090W456"/>
<gene>
    <name evidence="2" type="ORF">DFQ06_2264</name>
    <name evidence="1" type="ORF">JCM19300_3058</name>
</gene>
<dbReference type="SUPFAM" id="SSF53335">
    <property type="entry name" value="S-adenosyl-L-methionine-dependent methyltransferases"/>
    <property type="match status" value="1"/>
</dbReference>